<keyword evidence="3" id="KW-1185">Reference proteome</keyword>
<proteinExistence type="predicted"/>
<accession>A0A512IUD2</accession>
<feature type="compositionally biased region" description="Basic and acidic residues" evidence="1">
    <location>
        <begin position="42"/>
        <end position="52"/>
    </location>
</feature>
<dbReference type="Proteomes" id="UP000321258">
    <property type="component" value="Unassembled WGS sequence"/>
</dbReference>
<reference evidence="2 3" key="1">
    <citation type="submission" date="2019-07" db="EMBL/GenBank/DDBJ databases">
        <title>Whole genome shotgun sequence of Methylobacterium haplocladii NBRC 107714.</title>
        <authorList>
            <person name="Hosoyama A."/>
            <person name="Uohara A."/>
            <person name="Ohji S."/>
            <person name="Ichikawa N."/>
        </authorList>
    </citation>
    <scope>NUCLEOTIDE SEQUENCE [LARGE SCALE GENOMIC DNA]</scope>
    <source>
        <strain evidence="2 3">NBRC 107714</strain>
    </source>
</reference>
<dbReference type="RefSeq" id="WP_170249343.1">
    <property type="nucleotide sequence ID" value="NZ_BSPJ01000094.1"/>
</dbReference>
<organism evidence="2 3">
    <name type="scientific">Methylobacterium haplocladii</name>
    <dbReference type="NCBI Taxonomy" id="1176176"/>
    <lineage>
        <taxon>Bacteria</taxon>
        <taxon>Pseudomonadati</taxon>
        <taxon>Pseudomonadota</taxon>
        <taxon>Alphaproteobacteria</taxon>
        <taxon>Hyphomicrobiales</taxon>
        <taxon>Methylobacteriaceae</taxon>
        <taxon>Methylobacterium</taxon>
    </lineage>
</organism>
<evidence type="ECO:0000256" key="1">
    <source>
        <dbReference type="SAM" id="MobiDB-lite"/>
    </source>
</evidence>
<feature type="region of interest" description="Disordered" evidence="1">
    <location>
        <begin position="35"/>
        <end position="58"/>
    </location>
</feature>
<evidence type="ECO:0000313" key="2">
    <source>
        <dbReference type="EMBL" id="GEP01315.1"/>
    </source>
</evidence>
<comment type="caution">
    <text evidence="2">The sequence shown here is derived from an EMBL/GenBank/DDBJ whole genome shotgun (WGS) entry which is preliminary data.</text>
</comment>
<evidence type="ECO:0000313" key="3">
    <source>
        <dbReference type="Proteomes" id="UP000321258"/>
    </source>
</evidence>
<protein>
    <submittedName>
        <fullName evidence="2">Uncharacterized protein</fullName>
    </submittedName>
</protein>
<dbReference type="EMBL" id="BJZT01000041">
    <property type="protein sequence ID" value="GEP01315.1"/>
    <property type="molecule type" value="Genomic_DNA"/>
</dbReference>
<sequence length="58" mass="6480">MVRKAGQRMGLIASAEALYGEVEKCRRRISRDLYDRQAGSGHGRDADWHDAYDDGPGD</sequence>
<dbReference type="AlphaFoldDB" id="A0A512IUD2"/>
<gene>
    <name evidence="2" type="ORF">MHA02_37020</name>
</gene>
<name>A0A512IUD2_9HYPH</name>